<dbReference type="PANTHER" id="PTHR30572:SF4">
    <property type="entry name" value="ABC TRANSPORTER PERMEASE YTRF"/>
    <property type="match status" value="1"/>
</dbReference>
<accession>A0A0R2SEP9</accession>
<evidence type="ECO:0008006" key="12">
    <source>
        <dbReference type="Google" id="ProtNLM"/>
    </source>
</evidence>
<evidence type="ECO:0000256" key="6">
    <source>
        <dbReference type="ARBA" id="ARBA00038076"/>
    </source>
</evidence>
<dbReference type="Pfam" id="PF12704">
    <property type="entry name" value="MacB_PCD"/>
    <property type="match status" value="1"/>
</dbReference>
<feature type="transmembrane region" description="Helical" evidence="7">
    <location>
        <begin position="55"/>
        <end position="74"/>
    </location>
</feature>
<keyword evidence="5 7" id="KW-0472">Membrane</keyword>
<feature type="domain" description="ABC3 transporter permease C-terminal" evidence="8">
    <location>
        <begin position="339"/>
        <end position="452"/>
    </location>
</feature>
<evidence type="ECO:0000256" key="4">
    <source>
        <dbReference type="ARBA" id="ARBA00022989"/>
    </source>
</evidence>
<dbReference type="PANTHER" id="PTHR30572">
    <property type="entry name" value="MEMBRANE COMPONENT OF TRANSPORTER-RELATED"/>
    <property type="match status" value="1"/>
</dbReference>
<dbReference type="InterPro" id="IPR050250">
    <property type="entry name" value="Macrolide_Exporter_MacB"/>
</dbReference>
<evidence type="ECO:0000313" key="11">
    <source>
        <dbReference type="Proteomes" id="UP000051934"/>
    </source>
</evidence>
<evidence type="ECO:0000256" key="2">
    <source>
        <dbReference type="ARBA" id="ARBA00022475"/>
    </source>
</evidence>
<organism evidence="10 11">
    <name type="scientific">OM182 bacterium BACL3 MAG-120507-bin80</name>
    <dbReference type="NCBI Taxonomy" id="1655577"/>
    <lineage>
        <taxon>Bacteria</taxon>
        <taxon>Pseudomonadati</taxon>
        <taxon>Pseudomonadota</taxon>
        <taxon>Gammaproteobacteria</taxon>
        <taxon>OMG group</taxon>
        <taxon>OM182 clade</taxon>
    </lineage>
</organism>
<feature type="transmembrane region" description="Helical" evidence="7">
    <location>
        <begin position="335"/>
        <end position="360"/>
    </location>
</feature>
<comment type="subcellular location">
    <subcellularLocation>
        <location evidence="1">Cell membrane</location>
        <topology evidence="1">Multi-pass membrane protein</topology>
    </subcellularLocation>
</comment>
<comment type="caution">
    <text evidence="10">The sequence shown here is derived from an EMBL/GenBank/DDBJ whole genome shotgun (WGS) entry which is preliminary data.</text>
</comment>
<dbReference type="EMBL" id="LIBB01000137">
    <property type="protein sequence ID" value="KRO71771.1"/>
    <property type="molecule type" value="Genomic_DNA"/>
</dbReference>
<evidence type="ECO:0000259" key="9">
    <source>
        <dbReference type="Pfam" id="PF12704"/>
    </source>
</evidence>
<dbReference type="InterPro" id="IPR025857">
    <property type="entry name" value="MacB_PCD"/>
</dbReference>
<dbReference type="InterPro" id="IPR003838">
    <property type="entry name" value="ABC3_permease_C"/>
</dbReference>
<feature type="transmembrane region" description="Helical" evidence="7">
    <location>
        <begin position="381"/>
        <end position="410"/>
    </location>
</feature>
<dbReference type="Proteomes" id="UP000051934">
    <property type="component" value="Unassembled WGS sequence"/>
</dbReference>
<evidence type="ECO:0000313" key="10">
    <source>
        <dbReference type="EMBL" id="KRO71771.1"/>
    </source>
</evidence>
<name>A0A0R2SEP9_9GAMM</name>
<dbReference type="AlphaFoldDB" id="A0A0R2SEP9"/>
<evidence type="ECO:0000259" key="8">
    <source>
        <dbReference type="Pfam" id="PF02687"/>
    </source>
</evidence>
<evidence type="ECO:0000256" key="7">
    <source>
        <dbReference type="SAM" id="Phobius"/>
    </source>
</evidence>
<comment type="similarity">
    <text evidence="6">Belongs to the ABC-4 integral membrane protein family.</text>
</comment>
<dbReference type="Pfam" id="PF02687">
    <property type="entry name" value="FtsX"/>
    <property type="match status" value="1"/>
</dbReference>
<dbReference type="GO" id="GO:0022857">
    <property type="term" value="F:transmembrane transporter activity"/>
    <property type="evidence" value="ECO:0007669"/>
    <property type="project" value="TreeGrafter"/>
</dbReference>
<evidence type="ECO:0000256" key="5">
    <source>
        <dbReference type="ARBA" id="ARBA00023136"/>
    </source>
</evidence>
<gene>
    <name evidence="10" type="ORF">ABR69_12335</name>
</gene>
<evidence type="ECO:0000256" key="3">
    <source>
        <dbReference type="ARBA" id="ARBA00022692"/>
    </source>
</evidence>
<keyword evidence="2" id="KW-1003">Cell membrane</keyword>
<sequence>MNDVPNSITDNGAPANLSVGKPIAARAASGFTATRFKKITQVGVKSIYSHGLRSLLTVLGIVIGVAAVIAMLAVSEGASFEAQRQFRDLGASNILLKSVKPAEVEQSSSQGFGPPQAIIYGLTPADITTIRESIPGINNVIPSRIVKKNLWNGGNQMNSDVVGTAVDYPVSRNYNLRAGRFFSESEVRDNANVIVLSDEVARGLFPIDNPLGQSVRIDSDYFNIVGIMEAEGYSNLGQNQAGSSNAAPSRVFIPFTSSKSRFGETTTRQTAGGTESETVELHEAIIQVDSQELVIQVGEVIDSILARRHKDVDYAIEVPLALLRQAEESALRDQIVAGAIAGISLLVGGIGIMNIMLASVTERTREIGIRRALGAKKRDIILQFLIEAVILSGVGGLIGVVLGIIIPFIISAVWGMTTIVTPLAPILAFTISGLIGVVFGIYPSMRAADMDPVEALRHE</sequence>
<reference evidence="10 11" key="1">
    <citation type="submission" date="2015-10" db="EMBL/GenBank/DDBJ databases">
        <title>Metagenome-Assembled Genomes uncover a global brackish microbiome.</title>
        <authorList>
            <person name="Hugerth L.W."/>
            <person name="Larsson J."/>
            <person name="Alneberg J."/>
            <person name="Lindh M.V."/>
            <person name="Legrand C."/>
            <person name="Pinhassi J."/>
            <person name="Andersson A.F."/>
        </authorList>
    </citation>
    <scope>NUCLEOTIDE SEQUENCE [LARGE SCALE GENOMIC DNA]</scope>
    <source>
        <strain evidence="10">BACL4 MAG-120507-bin80</strain>
    </source>
</reference>
<keyword evidence="3 7" id="KW-0812">Transmembrane</keyword>
<feature type="domain" description="MacB-like periplasmic core" evidence="9">
    <location>
        <begin position="54"/>
        <end position="298"/>
    </location>
</feature>
<feature type="transmembrane region" description="Helical" evidence="7">
    <location>
        <begin position="422"/>
        <end position="442"/>
    </location>
</feature>
<dbReference type="GO" id="GO:0005886">
    <property type="term" value="C:plasma membrane"/>
    <property type="evidence" value="ECO:0007669"/>
    <property type="project" value="UniProtKB-SubCell"/>
</dbReference>
<evidence type="ECO:0000256" key="1">
    <source>
        <dbReference type="ARBA" id="ARBA00004651"/>
    </source>
</evidence>
<keyword evidence="4 7" id="KW-1133">Transmembrane helix</keyword>
<proteinExistence type="inferred from homology"/>
<protein>
    <recommendedName>
        <fullName evidence="12">ABC transporter ATP-binding protein</fullName>
    </recommendedName>
</protein>